<keyword evidence="1" id="KW-0175">Coiled coil</keyword>
<dbReference type="Proteomes" id="UP000318711">
    <property type="component" value="Unassembled WGS sequence"/>
</dbReference>
<sequence length="344" mass="39529">MAMPLKTMLPLNAAYVEHLGREGLLEYRCIPDSPGVLIIEKSFPFVVATKTRRGKIKEAIIEAPVGSLLIRRWQIYDSRSPTCQFFRERENHPQYPSHIRQIDWAHFSIAIYAMCADLDAAVRCQQHIKETYYGIKESGGEIERLHVALDVIESAIIHLDFWKELRPKNKDRLIAALLSQFVVLERAINEQKSEAAEIFGQTIHDRVGRINILIAQQNLTKAKQRLEQRLTKQIANISAIISDRLDRVSQYREHLKRKIARAKNNLENFLRLLQEGKSPTNRSIKRLEEWGNYIAAIDVLPFRPTGETVAAILEKVAGDLSTDNKQDAIVRLQNACELLYWPET</sequence>
<proteinExistence type="predicted"/>
<protein>
    <submittedName>
        <fullName evidence="2">Uncharacterized protein</fullName>
    </submittedName>
</protein>
<evidence type="ECO:0000313" key="2">
    <source>
        <dbReference type="EMBL" id="TSC97135.1"/>
    </source>
</evidence>
<dbReference type="EMBL" id="VMGL01000012">
    <property type="protein sequence ID" value="TSC97135.1"/>
    <property type="molecule type" value="Genomic_DNA"/>
</dbReference>
<comment type="caution">
    <text evidence="2">The sequence shown here is derived from an EMBL/GenBank/DDBJ whole genome shotgun (WGS) entry which is preliminary data.</text>
</comment>
<accession>A0A554LW94</accession>
<dbReference type="AlphaFoldDB" id="A0A554LW94"/>
<name>A0A554LW94_9BACT</name>
<evidence type="ECO:0000256" key="1">
    <source>
        <dbReference type="SAM" id="Coils"/>
    </source>
</evidence>
<evidence type="ECO:0000313" key="3">
    <source>
        <dbReference type="Proteomes" id="UP000318711"/>
    </source>
</evidence>
<reference evidence="2 3" key="1">
    <citation type="submission" date="2017-07" db="EMBL/GenBank/DDBJ databases">
        <title>Mechanisms for carbon and nitrogen cycling indicate functional differentiation within the Candidate Phyla Radiation.</title>
        <authorList>
            <person name="Danczak R.E."/>
            <person name="Johnston M.D."/>
            <person name="Kenah C."/>
            <person name="Slattery M."/>
            <person name="Wrighton K.C."/>
            <person name="Wilkins M.J."/>
        </authorList>
    </citation>
    <scope>NUCLEOTIDE SEQUENCE [LARGE SCALE GENOMIC DNA]</scope>
    <source>
        <strain evidence="2">Licking1014_2</strain>
    </source>
</reference>
<gene>
    <name evidence="2" type="ORF">CEN88_148</name>
</gene>
<feature type="coiled-coil region" evidence="1">
    <location>
        <begin position="216"/>
        <end position="272"/>
    </location>
</feature>
<organism evidence="2 3">
    <name type="scientific">Candidatus Berkelbacteria bacterium Licking1014_2</name>
    <dbReference type="NCBI Taxonomy" id="2017146"/>
    <lineage>
        <taxon>Bacteria</taxon>
        <taxon>Candidatus Berkelbacteria</taxon>
    </lineage>
</organism>